<sequence length="124" mass="13864">MGSPQRIKPASTRFWGSDGWMLEWWIQEPEKAEALLQNIQTYGVWAVMAYHLFRLADQQVQEEAELTTEQMFGWEQQGGQQPQMADAGDSDHALVERLAMALDGLMKHLSEDGGGGGWSPNTGL</sequence>
<protein>
    <submittedName>
        <fullName evidence="1">Uncharacterized protein</fullName>
    </submittedName>
</protein>
<dbReference type="RefSeq" id="XP_014151682.1">
    <property type="nucleotide sequence ID" value="XM_014296207.1"/>
</dbReference>
<keyword evidence="2" id="KW-1185">Reference proteome</keyword>
<dbReference type="GeneID" id="25910276"/>
<dbReference type="AlphaFoldDB" id="A0A0L0FLZ9"/>
<accession>A0A0L0FLZ9</accession>
<evidence type="ECO:0000313" key="1">
    <source>
        <dbReference type="EMBL" id="KNC77780.1"/>
    </source>
</evidence>
<dbReference type="Proteomes" id="UP000054560">
    <property type="component" value="Unassembled WGS sequence"/>
</dbReference>
<gene>
    <name evidence="1" type="ORF">SARC_09772</name>
</gene>
<reference evidence="1 2" key="1">
    <citation type="submission" date="2011-02" db="EMBL/GenBank/DDBJ databases">
        <title>The Genome Sequence of Sphaeroforma arctica JP610.</title>
        <authorList>
            <consortium name="The Broad Institute Genome Sequencing Platform"/>
            <person name="Russ C."/>
            <person name="Cuomo C."/>
            <person name="Young S.K."/>
            <person name="Zeng Q."/>
            <person name="Gargeya S."/>
            <person name="Alvarado L."/>
            <person name="Berlin A."/>
            <person name="Chapman S.B."/>
            <person name="Chen Z."/>
            <person name="Freedman E."/>
            <person name="Gellesch M."/>
            <person name="Goldberg J."/>
            <person name="Griggs A."/>
            <person name="Gujja S."/>
            <person name="Heilman E."/>
            <person name="Heiman D."/>
            <person name="Howarth C."/>
            <person name="Mehta T."/>
            <person name="Neiman D."/>
            <person name="Pearson M."/>
            <person name="Roberts A."/>
            <person name="Saif S."/>
            <person name="Shea T."/>
            <person name="Shenoy N."/>
            <person name="Sisk P."/>
            <person name="Stolte C."/>
            <person name="Sykes S."/>
            <person name="White J."/>
            <person name="Yandava C."/>
            <person name="Burger G."/>
            <person name="Gray M.W."/>
            <person name="Holland P.W.H."/>
            <person name="King N."/>
            <person name="Lang F.B.F."/>
            <person name="Roger A.J."/>
            <person name="Ruiz-Trillo I."/>
            <person name="Haas B."/>
            <person name="Nusbaum C."/>
            <person name="Birren B."/>
        </authorList>
    </citation>
    <scope>NUCLEOTIDE SEQUENCE [LARGE SCALE GENOMIC DNA]</scope>
    <source>
        <strain evidence="1 2">JP610</strain>
    </source>
</reference>
<evidence type="ECO:0000313" key="2">
    <source>
        <dbReference type="Proteomes" id="UP000054560"/>
    </source>
</evidence>
<proteinExistence type="predicted"/>
<organism evidence="1 2">
    <name type="scientific">Sphaeroforma arctica JP610</name>
    <dbReference type="NCBI Taxonomy" id="667725"/>
    <lineage>
        <taxon>Eukaryota</taxon>
        <taxon>Ichthyosporea</taxon>
        <taxon>Ichthyophonida</taxon>
        <taxon>Sphaeroforma</taxon>
    </lineage>
</organism>
<dbReference type="EMBL" id="KQ242634">
    <property type="protein sequence ID" value="KNC77780.1"/>
    <property type="molecule type" value="Genomic_DNA"/>
</dbReference>
<name>A0A0L0FLZ9_9EUKA</name>